<protein>
    <submittedName>
        <fullName evidence="8">Oligopeptide transport ATP-binding protein OppD (TC 3.A.1.5.1)</fullName>
    </submittedName>
</protein>
<dbReference type="EMBL" id="UOFJ01000351">
    <property type="protein sequence ID" value="VAW68593.1"/>
    <property type="molecule type" value="Genomic_DNA"/>
</dbReference>
<evidence type="ECO:0000256" key="5">
    <source>
        <dbReference type="ARBA" id="ARBA00022840"/>
    </source>
</evidence>
<reference evidence="8" key="1">
    <citation type="submission" date="2018-06" db="EMBL/GenBank/DDBJ databases">
        <authorList>
            <person name="Zhirakovskaya E."/>
        </authorList>
    </citation>
    <scope>NUCLEOTIDE SEQUENCE</scope>
</reference>
<dbReference type="Pfam" id="PF00005">
    <property type="entry name" value="ABC_tran"/>
    <property type="match status" value="2"/>
</dbReference>
<proteinExistence type="predicted"/>
<dbReference type="InterPro" id="IPR017871">
    <property type="entry name" value="ABC_transporter-like_CS"/>
</dbReference>
<dbReference type="PROSITE" id="PS00211">
    <property type="entry name" value="ABC_TRANSPORTER_1"/>
    <property type="match status" value="1"/>
</dbReference>
<evidence type="ECO:0000313" key="8">
    <source>
        <dbReference type="EMBL" id="VAW68593.1"/>
    </source>
</evidence>
<gene>
    <name evidence="8" type="ORF">MNBD_GAMMA10-3177</name>
</gene>
<dbReference type="InterPro" id="IPR003439">
    <property type="entry name" value="ABC_transporter-like_ATP-bd"/>
</dbReference>
<dbReference type="GO" id="GO:0005524">
    <property type="term" value="F:ATP binding"/>
    <property type="evidence" value="ECO:0007669"/>
    <property type="project" value="UniProtKB-KW"/>
</dbReference>
<dbReference type="GO" id="GO:0005886">
    <property type="term" value="C:plasma membrane"/>
    <property type="evidence" value="ECO:0007669"/>
    <property type="project" value="UniProtKB-SubCell"/>
</dbReference>
<dbReference type="PANTHER" id="PTHR43297:SF2">
    <property type="entry name" value="DIPEPTIDE TRANSPORT ATP-BINDING PROTEIN DPPD"/>
    <property type="match status" value="1"/>
</dbReference>
<evidence type="ECO:0000256" key="6">
    <source>
        <dbReference type="ARBA" id="ARBA00023136"/>
    </source>
</evidence>
<dbReference type="SMART" id="SM00382">
    <property type="entry name" value="AAA"/>
    <property type="match status" value="1"/>
</dbReference>
<sequence length="375" mass="42279">MNNNILISIKDLSVEFKVADTRIQAVKHVSFDIPEGKNIALVGESGSGKSVTALSILNLHDSSRVNYPNGKIVYQQQNLLIQSERDLRRIRGRDIAMIFQEPMTSLNPVYPVAKQMIETIMLHQKVSREKALKRSIELLDRVGIVDSARHINNFPHMMSGGQRQRVMIAMALSCNPKLLIADEPTTALDVTIQKQILELLKDLQAEFNMSVLLITHDLNLVKHYSDYVCVMNQGEIVEQNKVQEIFENPQHQYTQQLLASQPAQHLDQEIKNPQTLLQGRDMRVYFPITKGFFKRKVGEVKAVDQVDIHISKGETLGIVGESGSGKTTLGMALLRLQSSTGEIHFNGQRLDNLTEASIRPLRKSFQVVFQDPFSS</sequence>
<dbReference type="CDD" id="cd03257">
    <property type="entry name" value="ABC_NikE_OppD_transporters"/>
    <property type="match status" value="1"/>
</dbReference>
<dbReference type="InterPro" id="IPR003593">
    <property type="entry name" value="AAA+_ATPase"/>
</dbReference>
<keyword evidence="6" id="KW-0472">Membrane</keyword>
<dbReference type="PANTHER" id="PTHR43297">
    <property type="entry name" value="OLIGOPEPTIDE TRANSPORT ATP-BINDING PROTEIN APPD"/>
    <property type="match status" value="1"/>
</dbReference>
<name>A0A3B0XWQ8_9ZZZZ</name>
<dbReference type="Gene3D" id="3.40.50.300">
    <property type="entry name" value="P-loop containing nucleotide triphosphate hydrolases"/>
    <property type="match status" value="2"/>
</dbReference>
<feature type="non-terminal residue" evidence="8">
    <location>
        <position position="375"/>
    </location>
</feature>
<comment type="subcellular location">
    <subcellularLocation>
        <location evidence="1">Cell membrane</location>
        <topology evidence="1">Peripheral membrane protein</topology>
    </subcellularLocation>
</comment>
<evidence type="ECO:0000256" key="2">
    <source>
        <dbReference type="ARBA" id="ARBA00022448"/>
    </source>
</evidence>
<dbReference type="GO" id="GO:0016887">
    <property type="term" value="F:ATP hydrolysis activity"/>
    <property type="evidence" value="ECO:0007669"/>
    <property type="project" value="InterPro"/>
</dbReference>
<keyword evidence="5 8" id="KW-0067">ATP-binding</keyword>
<evidence type="ECO:0000259" key="7">
    <source>
        <dbReference type="PROSITE" id="PS50893"/>
    </source>
</evidence>
<keyword evidence="3" id="KW-1003">Cell membrane</keyword>
<dbReference type="InterPro" id="IPR050388">
    <property type="entry name" value="ABC_Ni/Peptide_Import"/>
</dbReference>
<feature type="domain" description="ABC transporter" evidence="7">
    <location>
        <begin position="9"/>
        <end position="258"/>
    </location>
</feature>
<organism evidence="8">
    <name type="scientific">hydrothermal vent metagenome</name>
    <dbReference type="NCBI Taxonomy" id="652676"/>
    <lineage>
        <taxon>unclassified sequences</taxon>
        <taxon>metagenomes</taxon>
        <taxon>ecological metagenomes</taxon>
    </lineage>
</organism>
<keyword evidence="2" id="KW-0813">Transport</keyword>
<evidence type="ECO:0000256" key="4">
    <source>
        <dbReference type="ARBA" id="ARBA00022741"/>
    </source>
</evidence>
<dbReference type="InterPro" id="IPR027417">
    <property type="entry name" value="P-loop_NTPase"/>
</dbReference>
<dbReference type="SUPFAM" id="SSF52540">
    <property type="entry name" value="P-loop containing nucleoside triphosphate hydrolases"/>
    <property type="match status" value="2"/>
</dbReference>
<evidence type="ECO:0000256" key="1">
    <source>
        <dbReference type="ARBA" id="ARBA00004202"/>
    </source>
</evidence>
<keyword evidence="4" id="KW-0547">Nucleotide-binding</keyword>
<dbReference type="PROSITE" id="PS50893">
    <property type="entry name" value="ABC_TRANSPORTER_2"/>
    <property type="match status" value="1"/>
</dbReference>
<evidence type="ECO:0000256" key="3">
    <source>
        <dbReference type="ARBA" id="ARBA00022475"/>
    </source>
</evidence>
<dbReference type="FunFam" id="3.40.50.300:FF:000016">
    <property type="entry name" value="Oligopeptide ABC transporter ATP-binding component"/>
    <property type="match status" value="1"/>
</dbReference>
<accession>A0A3B0XWQ8</accession>
<dbReference type="AlphaFoldDB" id="A0A3B0XWQ8"/>